<proteinExistence type="predicted"/>
<organism evidence="2 3">
    <name type="scientific">Caerostris extrusa</name>
    <name type="common">Bark spider</name>
    <name type="synonym">Caerostris bankana</name>
    <dbReference type="NCBI Taxonomy" id="172846"/>
    <lineage>
        <taxon>Eukaryota</taxon>
        <taxon>Metazoa</taxon>
        <taxon>Ecdysozoa</taxon>
        <taxon>Arthropoda</taxon>
        <taxon>Chelicerata</taxon>
        <taxon>Arachnida</taxon>
        <taxon>Araneae</taxon>
        <taxon>Araneomorphae</taxon>
        <taxon>Entelegynae</taxon>
        <taxon>Araneoidea</taxon>
        <taxon>Araneidae</taxon>
        <taxon>Caerostris</taxon>
    </lineage>
</organism>
<sequence length="200" mass="22270">MSEERVPEFLAESEETITSTVKEDAKEDAPSEQAAAASESVETEIDKLDTSSIDDDLESSADKLQQFSLNSDVEFDSSLIALSTTELLKRVSEVISPIEEPLTPIVTPEDEFKKIDSKSLNFLSEAMPLTPSKKDRKRPATPRPKDTPLRQATVSSSPYLTRSKFKELQRLQSTSSTGEKDEESNEGSTPKRISRRKQNE</sequence>
<dbReference type="AlphaFoldDB" id="A0AAV4XZE3"/>
<evidence type="ECO:0000313" key="2">
    <source>
        <dbReference type="EMBL" id="GIY99913.1"/>
    </source>
</evidence>
<comment type="caution">
    <text evidence="2">The sequence shown here is derived from an EMBL/GenBank/DDBJ whole genome shotgun (WGS) entry which is preliminary data.</text>
</comment>
<feature type="region of interest" description="Disordered" evidence="1">
    <location>
        <begin position="120"/>
        <end position="200"/>
    </location>
</feature>
<protein>
    <submittedName>
        <fullName evidence="2">Uncharacterized protein</fullName>
    </submittedName>
</protein>
<keyword evidence="3" id="KW-1185">Reference proteome</keyword>
<feature type="compositionally biased region" description="Low complexity" evidence="1">
    <location>
        <begin position="31"/>
        <end position="40"/>
    </location>
</feature>
<dbReference type="EMBL" id="BPLR01001095">
    <property type="protein sequence ID" value="GIY99913.1"/>
    <property type="molecule type" value="Genomic_DNA"/>
</dbReference>
<evidence type="ECO:0000256" key="1">
    <source>
        <dbReference type="SAM" id="MobiDB-lite"/>
    </source>
</evidence>
<gene>
    <name evidence="2" type="ORF">CEXT_546621</name>
</gene>
<dbReference type="Proteomes" id="UP001054945">
    <property type="component" value="Unassembled WGS sequence"/>
</dbReference>
<accession>A0AAV4XZE3</accession>
<evidence type="ECO:0000313" key="3">
    <source>
        <dbReference type="Proteomes" id="UP001054945"/>
    </source>
</evidence>
<feature type="compositionally biased region" description="Polar residues" evidence="1">
    <location>
        <begin position="150"/>
        <end position="160"/>
    </location>
</feature>
<name>A0AAV4XZE3_CAEEX</name>
<feature type="region of interest" description="Disordered" evidence="1">
    <location>
        <begin position="1"/>
        <end position="56"/>
    </location>
</feature>
<reference evidence="2 3" key="1">
    <citation type="submission" date="2021-06" db="EMBL/GenBank/DDBJ databases">
        <title>Caerostris extrusa draft genome.</title>
        <authorList>
            <person name="Kono N."/>
            <person name="Arakawa K."/>
        </authorList>
    </citation>
    <scope>NUCLEOTIDE SEQUENCE [LARGE SCALE GENOMIC DNA]</scope>
</reference>